<organism evidence="1 2">
    <name type="scientific">Entomophthora muscae</name>
    <dbReference type="NCBI Taxonomy" id="34485"/>
    <lineage>
        <taxon>Eukaryota</taxon>
        <taxon>Fungi</taxon>
        <taxon>Fungi incertae sedis</taxon>
        <taxon>Zoopagomycota</taxon>
        <taxon>Entomophthoromycotina</taxon>
        <taxon>Entomophthoromycetes</taxon>
        <taxon>Entomophthorales</taxon>
        <taxon>Entomophthoraceae</taxon>
        <taxon>Entomophthora</taxon>
    </lineage>
</organism>
<sequence length="106" mass="11965">MMAEDWHFTVLSPARLPLSNYIHQQMARRWPSKKEDTPPEQIAGKAILGTIHSPKGGCFEENNLSSRSMPHKWFCIHYGYLEHTPALQVWMSGLNGSLSNLLCKGG</sequence>
<name>A0ACC2TAP3_9FUNG</name>
<dbReference type="EMBL" id="QTSX02003149">
    <property type="protein sequence ID" value="KAJ9071607.1"/>
    <property type="molecule type" value="Genomic_DNA"/>
</dbReference>
<evidence type="ECO:0000313" key="1">
    <source>
        <dbReference type="EMBL" id="KAJ9071607.1"/>
    </source>
</evidence>
<evidence type="ECO:0000313" key="2">
    <source>
        <dbReference type="Proteomes" id="UP001165960"/>
    </source>
</evidence>
<proteinExistence type="predicted"/>
<dbReference type="Proteomes" id="UP001165960">
    <property type="component" value="Unassembled WGS sequence"/>
</dbReference>
<reference evidence="1" key="1">
    <citation type="submission" date="2022-04" db="EMBL/GenBank/DDBJ databases">
        <title>Genome of the entomopathogenic fungus Entomophthora muscae.</title>
        <authorList>
            <person name="Elya C."/>
            <person name="Lovett B.R."/>
            <person name="Lee E."/>
            <person name="Macias A.M."/>
            <person name="Hajek A.E."/>
            <person name="De Bivort B.L."/>
            <person name="Kasson M.T."/>
            <person name="De Fine Licht H.H."/>
            <person name="Stajich J.E."/>
        </authorList>
    </citation>
    <scope>NUCLEOTIDE SEQUENCE</scope>
    <source>
        <strain evidence="1">Berkeley</strain>
    </source>
</reference>
<protein>
    <submittedName>
        <fullName evidence="1">Uncharacterized protein</fullName>
    </submittedName>
</protein>
<comment type="caution">
    <text evidence="1">The sequence shown here is derived from an EMBL/GenBank/DDBJ whole genome shotgun (WGS) entry which is preliminary data.</text>
</comment>
<gene>
    <name evidence="1" type="ORF">DSO57_1035297</name>
</gene>
<keyword evidence="2" id="KW-1185">Reference proteome</keyword>
<accession>A0ACC2TAP3</accession>